<name>A0A6A5WUB3_9PLEO</name>
<dbReference type="Gene3D" id="4.10.240.10">
    <property type="entry name" value="Zn(2)-C6 fungal-type DNA-binding domain"/>
    <property type="match status" value="1"/>
</dbReference>
<dbReference type="PROSITE" id="PS50048">
    <property type="entry name" value="ZN2_CY6_FUNGAL_2"/>
    <property type="match status" value="1"/>
</dbReference>
<evidence type="ECO:0000313" key="4">
    <source>
        <dbReference type="EMBL" id="KAF2004309.1"/>
    </source>
</evidence>
<dbReference type="PANTHER" id="PTHR47784">
    <property type="entry name" value="STEROL UPTAKE CONTROL PROTEIN 2"/>
    <property type="match status" value="1"/>
</dbReference>
<proteinExistence type="predicted"/>
<keyword evidence="5" id="KW-1185">Reference proteome</keyword>
<keyword evidence="1" id="KW-0539">Nucleus</keyword>
<dbReference type="InterPro" id="IPR001138">
    <property type="entry name" value="Zn2Cys6_DnaBD"/>
</dbReference>
<dbReference type="CDD" id="cd00067">
    <property type="entry name" value="GAL4"/>
    <property type="match status" value="1"/>
</dbReference>
<feature type="compositionally biased region" description="Low complexity" evidence="2">
    <location>
        <begin position="60"/>
        <end position="71"/>
    </location>
</feature>
<dbReference type="EMBL" id="ML977568">
    <property type="protein sequence ID" value="KAF2004309.1"/>
    <property type="molecule type" value="Genomic_DNA"/>
</dbReference>
<sequence>MVRHNSGFVSKRPHKKSRGGCATCRRKKVKCDEGAPKCNYCAIRQLDCIYTRVAPAKPTDSSPYQSSNSDSQEPHSVQDLDDETIEFNYSSYSPSSALIPKIYTSSGILKDEDIFFLHHYRTHTYSNITVRNEEIIHHINRDWVPQASISKPFLLYTLLSISASHSNSLVPSPQKVIAMDTYRQKALSEFNKALQNITDENYESLLLTSLFMQIIVPPPNLQTSDSTSDTILNWLDMFLSMTQGLRILAGLKWESGIEHLTVYPAFRREIRTLPPPPAITMPIYHQTEPPNPPSSYKSRTATPPPPVPNLSNLPFETVQLMSTSGAQPYWALPTPAFLPPCLTLLLQALVSPPKCSDAEGVDIHPPTLLPALHALSPLFRSLYHFGLSPDLYTRIFVYPTYLPPEFLQLVRMREARALVIISWWLAFVALVPQTTTWWMAGLVPRVLECISAR</sequence>
<dbReference type="GO" id="GO:0001228">
    <property type="term" value="F:DNA-binding transcription activator activity, RNA polymerase II-specific"/>
    <property type="evidence" value="ECO:0007669"/>
    <property type="project" value="TreeGrafter"/>
</dbReference>
<feature type="non-terminal residue" evidence="4">
    <location>
        <position position="453"/>
    </location>
</feature>
<organism evidence="4 5">
    <name type="scientific">Amniculicola lignicola CBS 123094</name>
    <dbReference type="NCBI Taxonomy" id="1392246"/>
    <lineage>
        <taxon>Eukaryota</taxon>
        <taxon>Fungi</taxon>
        <taxon>Dikarya</taxon>
        <taxon>Ascomycota</taxon>
        <taxon>Pezizomycotina</taxon>
        <taxon>Dothideomycetes</taxon>
        <taxon>Pleosporomycetidae</taxon>
        <taxon>Pleosporales</taxon>
        <taxon>Amniculicolaceae</taxon>
        <taxon>Amniculicola</taxon>
    </lineage>
</organism>
<dbReference type="SMART" id="SM00066">
    <property type="entry name" value="GAL4"/>
    <property type="match status" value="1"/>
</dbReference>
<feature type="region of interest" description="Disordered" evidence="2">
    <location>
        <begin position="277"/>
        <end position="304"/>
    </location>
</feature>
<dbReference type="Pfam" id="PF11951">
    <property type="entry name" value="Fungal_trans_2"/>
    <property type="match status" value="1"/>
</dbReference>
<protein>
    <recommendedName>
        <fullName evidence="3">Zn(2)-C6 fungal-type domain-containing protein</fullName>
    </recommendedName>
</protein>
<dbReference type="PANTHER" id="PTHR47784:SF5">
    <property type="entry name" value="STEROL UPTAKE CONTROL PROTEIN 2"/>
    <property type="match status" value="1"/>
</dbReference>
<reference evidence="4" key="1">
    <citation type="journal article" date="2020" name="Stud. Mycol.">
        <title>101 Dothideomycetes genomes: a test case for predicting lifestyles and emergence of pathogens.</title>
        <authorList>
            <person name="Haridas S."/>
            <person name="Albert R."/>
            <person name="Binder M."/>
            <person name="Bloem J."/>
            <person name="Labutti K."/>
            <person name="Salamov A."/>
            <person name="Andreopoulos B."/>
            <person name="Baker S."/>
            <person name="Barry K."/>
            <person name="Bills G."/>
            <person name="Bluhm B."/>
            <person name="Cannon C."/>
            <person name="Castanera R."/>
            <person name="Culley D."/>
            <person name="Daum C."/>
            <person name="Ezra D."/>
            <person name="Gonzalez J."/>
            <person name="Henrissat B."/>
            <person name="Kuo A."/>
            <person name="Liang C."/>
            <person name="Lipzen A."/>
            <person name="Lutzoni F."/>
            <person name="Magnuson J."/>
            <person name="Mondo S."/>
            <person name="Nolan M."/>
            <person name="Ohm R."/>
            <person name="Pangilinan J."/>
            <person name="Park H.-J."/>
            <person name="Ramirez L."/>
            <person name="Alfaro M."/>
            <person name="Sun H."/>
            <person name="Tritt A."/>
            <person name="Yoshinaga Y."/>
            <person name="Zwiers L.-H."/>
            <person name="Turgeon B."/>
            <person name="Goodwin S."/>
            <person name="Spatafora J."/>
            <person name="Crous P."/>
            <person name="Grigoriev I."/>
        </authorList>
    </citation>
    <scope>NUCLEOTIDE SEQUENCE</scope>
    <source>
        <strain evidence="4">CBS 123094</strain>
    </source>
</reference>
<dbReference type="SUPFAM" id="SSF57701">
    <property type="entry name" value="Zn2/Cys6 DNA-binding domain"/>
    <property type="match status" value="1"/>
</dbReference>
<evidence type="ECO:0000256" key="1">
    <source>
        <dbReference type="ARBA" id="ARBA00023242"/>
    </source>
</evidence>
<dbReference type="AlphaFoldDB" id="A0A6A5WUB3"/>
<evidence type="ECO:0000259" key="3">
    <source>
        <dbReference type="PROSITE" id="PS50048"/>
    </source>
</evidence>
<dbReference type="InterPro" id="IPR021858">
    <property type="entry name" value="Fun_TF"/>
</dbReference>
<dbReference type="InterPro" id="IPR036864">
    <property type="entry name" value="Zn2-C6_fun-type_DNA-bd_sf"/>
</dbReference>
<dbReference type="PROSITE" id="PS00463">
    <property type="entry name" value="ZN2_CY6_FUNGAL_1"/>
    <property type="match status" value="1"/>
</dbReference>
<feature type="region of interest" description="Disordered" evidence="2">
    <location>
        <begin position="59"/>
        <end position="78"/>
    </location>
</feature>
<dbReference type="Proteomes" id="UP000799779">
    <property type="component" value="Unassembled WGS sequence"/>
</dbReference>
<feature type="domain" description="Zn(2)-C6 fungal-type" evidence="3">
    <location>
        <begin position="20"/>
        <end position="50"/>
    </location>
</feature>
<dbReference type="GO" id="GO:0008270">
    <property type="term" value="F:zinc ion binding"/>
    <property type="evidence" value="ECO:0007669"/>
    <property type="project" value="InterPro"/>
</dbReference>
<dbReference type="InterPro" id="IPR053157">
    <property type="entry name" value="Sterol_Uptake_Regulator"/>
</dbReference>
<dbReference type="Pfam" id="PF00172">
    <property type="entry name" value="Zn_clus"/>
    <property type="match status" value="1"/>
</dbReference>
<accession>A0A6A5WUB3</accession>
<dbReference type="OrthoDB" id="3546279at2759"/>
<evidence type="ECO:0000313" key="5">
    <source>
        <dbReference type="Proteomes" id="UP000799779"/>
    </source>
</evidence>
<evidence type="ECO:0000256" key="2">
    <source>
        <dbReference type="SAM" id="MobiDB-lite"/>
    </source>
</evidence>
<gene>
    <name evidence="4" type="ORF">P154DRAFT_459492</name>
</gene>